<comment type="cofactor">
    <cofactor evidence="1">
        <name>a divalent metal cation</name>
        <dbReference type="ChEBI" id="CHEBI:60240"/>
    </cofactor>
</comment>
<keyword evidence="2" id="KW-0479">Metal-binding</keyword>
<dbReference type="AlphaFoldDB" id="A0A158NH96"/>
<name>A0A158NH96_ATTCE</name>
<reference evidence="5" key="1">
    <citation type="journal article" date="2011" name="PLoS Genet.">
        <title>The genome sequence of the leaf-cutter ant Atta cephalotes reveals insights into its obligate symbiotic lifestyle.</title>
        <authorList>
            <person name="Suen G."/>
            <person name="Teiling C."/>
            <person name="Li L."/>
            <person name="Holt C."/>
            <person name="Abouheif E."/>
            <person name="Bornberg-Bauer E."/>
            <person name="Bouffard P."/>
            <person name="Caldera E.J."/>
            <person name="Cash E."/>
            <person name="Cavanaugh A."/>
            <person name="Denas O."/>
            <person name="Elhaik E."/>
            <person name="Fave M.J."/>
            <person name="Gadau J."/>
            <person name="Gibson J.D."/>
            <person name="Graur D."/>
            <person name="Grubbs K.J."/>
            <person name="Hagen D.E."/>
            <person name="Harkins T.T."/>
            <person name="Helmkampf M."/>
            <person name="Hu H."/>
            <person name="Johnson B.R."/>
            <person name="Kim J."/>
            <person name="Marsh S.E."/>
            <person name="Moeller J.A."/>
            <person name="Munoz-Torres M.C."/>
            <person name="Murphy M.C."/>
            <person name="Naughton M.C."/>
            <person name="Nigam S."/>
            <person name="Overson R."/>
            <person name="Rajakumar R."/>
            <person name="Reese J.T."/>
            <person name="Scott J.J."/>
            <person name="Smith C.R."/>
            <person name="Tao S."/>
            <person name="Tsutsui N.D."/>
            <person name="Viljakainen L."/>
            <person name="Wissler L."/>
            <person name="Yandell M.D."/>
            <person name="Zimmer F."/>
            <person name="Taylor J."/>
            <person name="Slater S.C."/>
            <person name="Clifton S.W."/>
            <person name="Warren W.C."/>
            <person name="Elsik C.G."/>
            <person name="Smith C.D."/>
            <person name="Weinstock G.M."/>
            <person name="Gerardo N.M."/>
            <person name="Currie C.R."/>
        </authorList>
    </citation>
    <scope>NUCLEOTIDE SEQUENCE [LARGE SCALE GENOMIC DNA]</scope>
</reference>
<evidence type="ECO:0000256" key="1">
    <source>
        <dbReference type="ARBA" id="ARBA00001968"/>
    </source>
</evidence>
<dbReference type="OrthoDB" id="7543968at2759"/>
<dbReference type="GO" id="GO:0046872">
    <property type="term" value="F:metal ion binding"/>
    <property type="evidence" value="ECO:0007669"/>
    <property type="project" value="UniProtKB-KW"/>
</dbReference>
<evidence type="ECO:0000313" key="5">
    <source>
        <dbReference type="Proteomes" id="UP000005205"/>
    </source>
</evidence>
<dbReference type="EnsemblMetazoa" id="XM_012201514.1">
    <property type="protein sequence ID" value="XP_012056904.1"/>
    <property type="gene ID" value="LOC105620003"/>
</dbReference>
<keyword evidence="5" id="KW-1185">Reference proteome</keyword>
<dbReference type="InParanoid" id="A0A158NH96"/>
<proteinExistence type="predicted"/>
<evidence type="ECO:0000256" key="2">
    <source>
        <dbReference type="ARBA" id="ARBA00022723"/>
    </source>
</evidence>
<dbReference type="InterPro" id="IPR027806">
    <property type="entry name" value="HARBI1_dom"/>
</dbReference>
<reference evidence="4" key="2">
    <citation type="submission" date="2016-04" db="UniProtKB">
        <authorList>
            <consortium name="EnsemblMetazoa"/>
        </authorList>
    </citation>
    <scope>IDENTIFICATION</scope>
</reference>
<evidence type="ECO:0000259" key="3">
    <source>
        <dbReference type="Pfam" id="PF13359"/>
    </source>
</evidence>
<dbReference type="EMBL" id="ADTU01015328">
    <property type="status" value="NOT_ANNOTATED_CDS"/>
    <property type="molecule type" value="Genomic_DNA"/>
</dbReference>
<accession>A0A158NH96</accession>
<feature type="domain" description="DDE Tnp4" evidence="3">
    <location>
        <begin position="5"/>
        <end position="55"/>
    </location>
</feature>
<dbReference type="Pfam" id="PF13359">
    <property type="entry name" value="DDE_Tnp_4"/>
    <property type="match status" value="1"/>
</dbReference>
<evidence type="ECO:0000313" key="4">
    <source>
        <dbReference type="EnsemblMetazoa" id="XP_012056904.1"/>
    </source>
</evidence>
<sequence length="121" mass="14390">MPRFQHNENLCSARSCIKRFGVWKAMFRCLTTQRRLIYEPGMAGKIINACAVLHNMRIAHGIHDDLEIDEMDNEHLDHRINPVESMKISRSTCRKYTGMFYYSPLWKKLTYHFYSSFLPMK</sequence>
<dbReference type="Proteomes" id="UP000005205">
    <property type="component" value="Unassembled WGS sequence"/>
</dbReference>
<organism evidence="4 5">
    <name type="scientific">Atta cephalotes</name>
    <name type="common">Leafcutter ant</name>
    <dbReference type="NCBI Taxonomy" id="12957"/>
    <lineage>
        <taxon>Eukaryota</taxon>
        <taxon>Metazoa</taxon>
        <taxon>Ecdysozoa</taxon>
        <taxon>Arthropoda</taxon>
        <taxon>Hexapoda</taxon>
        <taxon>Insecta</taxon>
        <taxon>Pterygota</taxon>
        <taxon>Neoptera</taxon>
        <taxon>Endopterygota</taxon>
        <taxon>Hymenoptera</taxon>
        <taxon>Apocrita</taxon>
        <taxon>Aculeata</taxon>
        <taxon>Formicoidea</taxon>
        <taxon>Formicidae</taxon>
        <taxon>Myrmicinae</taxon>
        <taxon>Atta</taxon>
    </lineage>
</organism>
<dbReference type="KEGG" id="acep:105620003"/>
<gene>
    <name evidence="4" type="primary">105620003</name>
</gene>
<protein>
    <recommendedName>
        <fullName evidence="3">DDE Tnp4 domain-containing protein</fullName>
    </recommendedName>
</protein>